<keyword evidence="1" id="KW-0812">Transmembrane</keyword>
<dbReference type="EMBL" id="APJW01000001">
    <property type="protein sequence ID" value="EQM62977.1"/>
    <property type="molecule type" value="Genomic_DNA"/>
</dbReference>
<accession>A0ABN0N051</accession>
<reference evidence="2 3" key="1">
    <citation type="submission" date="2013-07" db="EMBL/GenBank/DDBJ databases">
        <title>Isolation of a new Chlamydia species from the feral Sacred Ibis (Threskiornis aethiopicus): Chlamydia ibidis.</title>
        <authorList>
            <person name="Vorimore F."/>
            <person name="Hsia R.-C."/>
            <person name="Huot-Creasy H."/>
            <person name="Bastian S."/>
            <person name="Deruyter L."/>
            <person name="Passet A."/>
            <person name="Sachse K."/>
            <person name="Bavoil P."/>
            <person name="Myers G."/>
            <person name="Laroucau K."/>
        </authorList>
    </citation>
    <scope>NUCLEOTIDE SEQUENCE [LARGE SCALE GENOMIC DNA]</scope>
    <source>
        <strain evidence="2 3">10-1398/6</strain>
    </source>
</reference>
<keyword evidence="3" id="KW-1185">Reference proteome</keyword>
<protein>
    <submittedName>
        <fullName evidence="2">Regulator of sigma subunit</fullName>
    </submittedName>
</protein>
<gene>
    <name evidence="2" type="primary">rsbU</name>
    <name evidence="2" type="ORF">H359_0008</name>
</gene>
<evidence type="ECO:0000313" key="2">
    <source>
        <dbReference type="EMBL" id="EQM62977.1"/>
    </source>
</evidence>
<dbReference type="Proteomes" id="UP000016064">
    <property type="component" value="Unassembled WGS sequence"/>
</dbReference>
<evidence type="ECO:0000256" key="1">
    <source>
        <dbReference type="SAM" id="Phobius"/>
    </source>
</evidence>
<keyword evidence="1" id="KW-1133">Transmembrane helix</keyword>
<organism evidence="2 3">
    <name type="scientific">Chlamydia ibidis 10-1398/6</name>
    <dbReference type="NCBI Taxonomy" id="1046581"/>
    <lineage>
        <taxon>Bacteria</taxon>
        <taxon>Pseudomonadati</taxon>
        <taxon>Chlamydiota</taxon>
        <taxon>Chlamydiia</taxon>
        <taxon>Chlamydiales</taxon>
        <taxon>Chlamydiaceae</taxon>
        <taxon>Chlamydia/Chlamydophila group</taxon>
        <taxon>Chlamydia</taxon>
    </lineage>
</organism>
<dbReference type="InterPro" id="IPR036457">
    <property type="entry name" value="PPM-type-like_dom_sf"/>
</dbReference>
<keyword evidence="1" id="KW-0472">Membrane</keyword>
<comment type="caution">
    <text evidence="2">The sequence shown here is derived from an EMBL/GenBank/DDBJ whole genome shotgun (WGS) entry which is preliminary data.</text>
</comment>
<name>A0ABN0N051_9CHLA</name>
<dbReference type="Gene3D" id="3.60.40.10">
    <property type="entry name" value="PPM-type phosphatase domain"/>
    <property type="match status" value="1"/>
</dbReference>
<proteinExistence type="predicted"/>
<feature type="transmembrane region" description="Helical" evidence="1">
    <location>
        <begin position="290"/>
        <end position="309"/>
    </location>
</feature>
<feature type="transmembrane region" description="Helical" evidence="1">
    <location>
        <begin position="9"/>
        <end position="33"/>
    </location>
</feature>
<evidence type="ECO:0000313" key="3">
    <source>
        <dbReference type="Proteomes" id="UP000016064"/>
    </source>
</evidence>
<dbReference type="RefSeq" id="WP_020370665.1">
    <property type="nucleotide sequence ID" value="NZ_APJW01000001.1"/>
</dbReference>
<sequence>MKQTFTKRIFLFLSLVIPIPLVLNLITLTLFSFSAAKNNLIQNLHTHATNFSLEFEKKLFIHKVFMKRLAHTLALKGYAHPNEDFYAQAYNEIQTLPTTDFSLCLMPSNGTSIKTRLPRHPFIQYLKAHPEFTQELQKKTGQALFLTLPNKSSEQYLVLVENIDLQNINIESTLLIGFYNLSDLKKELFKSLSLNQEDICVIDKERNVIFSSNPIFDAKDVPNIAKSTTLEKSKNYPQISDLSSQEQDLISICINNKNYLGLFLHKLPVPDTYTLSLIPRSALLAKAIKLPLNVAFFYTIAFILMGIVLTKANRRLNQPVQELTICMEAAWRGDHDVRYEPQPDGYEINDLGNIFNCTLLQLLNLKEKAAIELASGDKLQKELAILESLQQALLNPPFPSFPGVRFISKHLQGRQLSGHFYGWKTIKQTELIGAFGIAGDIGLPSYLYALSARSLFLAYADSNLPIEKISQSTFDSFENTTEGNEAQISMSFLHYNINDHQIYLTQKGTTPPAIFLKRENNLLRPPIHEHYNIHTNDILIFVTGSSDLIDQFSLLPIDSLLKDPLQPINSTNFVDSLIDLVTLQSKTEIDGTLSFLFFD</sequence>